<dbReference type="CDD" id="cd00056">
    <property type="entry name" value="ENDO3c"/>
    <property type="match status" value="1"/>
</dbReference>
<reference evidence="14" key="1">
    <citation type="submission" date="2021-01" db="UniProtKB">
        <authorList>
            <consortium name="EnsemblMetazoa"/>
        </authorList>
    </citation>
    <scope>IDENTIFICATION</scope>
    <source>
        <strain evidence="14">DH4</strain>
    </source>
</reference>
<keyword evidence="9" id="KW-0511">Multifunctional enzyme</keyword>
<evidence type="ECO:0000313" key="15">
    <source>
        <dbReference type="Proteomes" id="UP000005203"/>
    </source>
</evidence>
<evidence type="ECO:0000313" key="16">
    <source>
        <dbReference type="RefSeq" id="XP_016767627.1"/>
    </source>
</evidence>
<dbReference type="EC" id="4.2.99.18" evidence="3"/>
<dbReference type="GO" id="GO:0006289">
    <property type="term" value="P:nucleotide-excision repair"/>
    <property type="evidence" value="ECO:0007669"/>
    <property type="project" value="InterPro"/>
</dbReference>
<dbReference type="Gene3D" id="1.10.340.30">
    <property type="entry name" value="Hypothetical protein, domain 2"/>
    <property type="match status" value="1"/>
</dbReference>
<dbReference type="PANTHER" id="PTHR10242">
    <property type="entry name" value="8-OXOGUANINE DNA GLYCOSYLASE"/>
    <property type="match status" value="1"/>
</dbReference>
<evidence type="ECO:0000256" key="8">
    <source>
        <dbReference type="ARBA" id="ARBA00023242"/>
    </source>
</evidence>
<feature type="domain" description="HhH-GPD" evidence="13">
    <location>
        <begin position="129"/>
        <end position="299"/>
    </location>
</feature>
<dbReference type="EnsemblMetazoa" id="XM_016912138">
    <property type="protein sequence ID" value="XP_016767627"/>
    <property type="gene ID" value="LOC107964412"/>
</dbReference>
<evidence type="ECO:0000256" key="7">
    <source>
        <dbReference type="ARBA" id="ARBA00023239"/>
    </source>
</evidence>
<evidence type="ECO:0000313" key="14">
    <source>
        <dbReference type="EnsemblMetazoa" id="XP_016767627"/>
    </source>
</evidence>
<evidence type="ECO:0000256" key="4">
    <source>
        <dbReference type="ARBA" id="ARBA00022763"/>
    </source>
</evidence>
<dbReference type="RefSeq" id="XP_016767627.1">
    <property type="nucleotide sequence ID" value="XM_016912138.2"/>
</dbReference>
<dbReference type="InterPro" id="IPR011257">
    <property type="entry name" value="DNA_glycosylase"/>
</dbReference>
<dbReference type="SMART" id="SM00478">
    <property type="entry name" value="ENDO3c"/>
    <property type="match status" value="1"/>
</dbReference>
<keyword evidence="6" id="KW-0234">DNA repair</keyword>
<keyword evidence="15" id="KW-1185">Reference proteome</keyword>
<dbReference type="OMA" id="GYAQEYL"/>
<keyword evidence="4" id="KW-0227">DNA damage</keyword>
<dbReference type="OrthoDB" id="238681at2759"/>
<dbReference type="InterPro" id="IPR012904">
    <property type="entry name" value="OGG_N"/>
</dbReference>
<comment type="subcellular location">
    <subcellularLocation>
        <location evidence="1">Nucleus</location>
    </subcellularLocation>
</comment>
<evidence type="ECO:0000256" key="10">
    <source>
        <dbReference type="ARBA" id="ARBA00023295"/>
    </source>
</evidence>
<dbReference type="GO" id="GO:0005634">
    <property type="term" value="C:nucleus"/>
    <property type="evidence" value="ECO:0007669"/>
    <property type="project" value="UniProtKB-SubCell"/>
</dbReference>
<proteinExistence type="inferred from homology"/>
<evidence type="ECO:0000256" key="1">
    <source>
        <dbReference type="ARBA" id="ARBA00004123"/>
    </source>
</evidence>
<evidence type="ECO:0000256" key="12">
    <source>
        <dbReference type="ARBA" id="ARBA00073127"/>
    </source>
</evidence>
<keyword evidence="5" id="KW-0378">Hydrolase</keyword>
<dbReference type="Pfam" id="PF07934">
    <property type="entry name" value="OGG_N"/>
    <property type="match status" value="1"/>
</dbReference>
<reference evidence="16" key="2">
    <citation type="submission" date="2025-04" db="UniProtKB">
        <authorList>
            <consortium name="RefSeq"/>
        </authorList>
    </citation>
    <scope>IDENTIFICATION</scope>
    <source>
        <strain evidence="16">DH4</strain>
        <tissue evidence="16">Whole body</tissue>
    </source>
</reference>
<evidence type="ECO:0000256" key="5">
    <source>
        <dbReference type="ARBA" id="ARBA00022801"/>
    </source>
</evidence>
<evidence type="ECO:0000256" key="9">
    <source>
        <dbReference type="ARBA" id="ARBA00023268"/>
    </source>
</evidence>
<dbReference type="Gene3D" id="1.10.1670.10">
    <property type="entry name" value="Helix-hairpin-Helix base-excision DNA repair enzymes (C-terminal)"/>
    <property type="match status" value="1"/>
</dbReference>
<dbReference type="InterPro" id="IPR003265">
    <property type="entry name" value="HhH-GPD_domain"/>
</dbReference>
<dbReference type="GO" id="GO:0140078">
    <property type="term" value="F:class I DNA-(apurinic or apyrimidinic site) endonuclease activity"/>
    <property type="evidence" value="ECO:0007669"/>
    <property type="project" value="UniProtKB-EC"/>
</dbReference>
<protein>
    <recommendedName>
        <fullName evidence="12">N-glycosylase/DNA lyase</fullName>
        <ecNumber evidence="3">4.2.99.18</ecNumber>
    </recommendedName>
</protein>
<keyword evidence="7 16" id="KW-0456">Lyase</keyword>
<dbReference type="Gene3D" id="3.30.310.40">
    <property type="match status" value="1"/>
</dbReference>
<dbReference type="KEGG" id="ame:107964412"/>
<sequence length="338" mass="38781">MKMYENEVRIKHGEIICSSSELDLGVTLKGGQSFRWFCHNNGYRGIFDGCVWTLTQNDTHLSYIVQGPLIDSKNYDGILSEYFRLNECLTDLCKRWTTIDQHFKKSLNKINGVRILNQNVVENVFSFICSSNNNIQRISKMVEKLCTLFGEKICSIEGKNYYNFPSIEALANKNVENILKMEKFGYRAKYIANAAKCLIELGGKEWLLNLHKKNNVSYIQARKQLITLPGIGPKVADCICLMSLGHLESIPVDTHIFQIAKTNYLPHLKQYKTVTPKIHEEVSNYLRELWGPLAGWAQALVFCAKINDIVTTTTSNYKYKNSTNNKSFHHSNLKNFKK</sequence>
<evidence type="ECO:0000256" key="3">
    <source>
        <dbReference type="ARBA" id="ARBA00012720"/>
    </source>
</evidence>
<comment type="similarity">
    <text evidence="2">Belongs to the type-1 OGG1 family.</text>
</comment>
<dbReference type="AlphaFoldDB" id="A0A7M7IG08"/>
<dbReference type="InterPro" id="IPR052054">
    <property type="entry name" value="Oxidative_DNA_repair_enzyme"/>
</dbReference>
<keyword evidence="10" id="KW-0326">Glycosidase</keyword>
<dbReference type="PANTHER" id="PTHR10242:SF2">
    <property type="entry name" value="N-GLYCOSYLASE_DNA LYASE"/>
    <property type="match status" value="1"/>
</dbReference>
<dbReference type="GO" id="GO:0006285">
    <property type="term" value="P:base-excision repair, AP site formation"/>
    <property type="evidence" value="ECO:0007669"/>
    <property type="project" value="TreeGrafter"/>
</dbReference>
<dbReference type="GO" id="GO:0034039">
    <property type="term" value="F:8-oxo-7,8-dihydroguanine DNA N-glycosylase activity"/>
    <property type="evidence" value="ECO:0007669"/>
    <property type="project" value="TreeGrafter"/>
</dbReference>
<dbReference type="SUPFAM" id="SSF55945">
    <property type="entry name" value="TATA-box binding protein-like"/>
    <property type="match status" value="1"/>
</dbReference>
<comment type="catalytic activity">
    <reaction evidence="11">
        <text>2'-deoxyribonucleotide-(2'-deoxyribose 5'-phosphate)-2'-deoxyribonucleotide-DNA = a 3'-end 2'-deoxyribonucleotide-(2,3-dehydro-2,3-deoxyribose 5'-phosphate)-DNA + a 5'-end 5'-phospho-2'-deoxyribonucleoside-DNA + H(+)</text>
        <dbReference type="Rhea" id="RHEA:66592"/>
        <dbReference type="Rhea" id="RHEA-COMP:13180"/>
        <dbReference type="Rhea" id="RHEA-COMP:16897"/>
        <dbReference type="Rhea" id="RHEA-COMP:17067"/>
        <dbReference type="ChEBI" id="CHEBI:15378"/>
        <dbReference type="ChEBI" id="CHEBI:136412"/>
        <dbReference type="ChEBI" id="CHEBI:157695"/>
        <dbReference type="ChEBI" id="CHEBI:167181"/>
        <dbReference type="EC" id="4.2.99.18"/>
    </reaction>
</comment>
<dbReference type="FunFam" id="1.10.1670.10:FF:000005">
    <property type="entry name" value="N-glycosylase/DNA lyase OGG1"/>
    <property type="match status" value="1"/>
</dbReference>
<dbReference type="InterPro" id="IPR023170">
    <property type="entry name" value="HhH_base_excis_C"/>
</dbReference>
<keyword evidence="8" id="KW-0539">Nucleus</keyword>
<evidence type="ECO:0000259" key="13">
    <source>
        <dbReference type="SMART" id="SM00478"/>
    </source>
</evidence>
<dbReference type="SUPFAM" id="SSF48150">
    <property type="entry name" value="DNA-glycosylase"/>
    <property type="match status" value="1"/>
</dbReference>
<evidence type="ECO:0000256" key="11">
    <source>
        <dbReference type="ARBA" id="ARBA00044632"/>
    </source>
</evidence>
<accession>A0A7M7IG08</accession>
<gene>
    <name evidence="14" type="primary">107964412</name>
    <name evidence="16" type="synonym">LOC107964412</name>
</gene>
<dbReference type="Pfam" id="PF00730">
    <property type="entry name" value="HhH-GPD"/>
    <property type="match status" value="1"/>
</dbReference>
<evidence type="ECO:0000256" key="2">
    <source>
        <dbReference type="ARBA" id="ARBA00010679"/>
    </source>
</evidence>
<organism evidence="14">
    <name type="scientific">Apis mellifera</name>
    <name type="common">Honeybee</name>
    <dbReference type="NCBI Taxonomy" id="7460"/>
    <lineage>
        <taxon>Eukaryota</taxon>
        <taxon>Metazoa</taxon>
        <taxon>Ecdysozoa</taxon>
        <taxon>Arthropoda</taxon>
        <taxon>Hexapoda</taxon>
        <taxon>Insecta</taxon>
        <taxon>Pterygota</taxon>
        <taxon>Neoptera</taxon>
        <taxon>Endopterygota</taxon>
        <taxon>Hymenoptera</taxon>
        <taxon>Apocrita</taxon>
        <taxon>Aculeata</taxon>
        <taxon>Apoidea</taxon>
        <taxon>Anthophila</taxon>
        <taxon>Apidae</taxon>
        <taxon>Apis</taxon>
    </lineage>
</organism>
<accession>A0A8B7KIZ3</accession>
<dbReference type="Proteomes" id="UP000005203">
    <property type="component" value="Linkage group LG5"/>
</dbReference>
<dbReference type="GO" id="GO:0003684">
    <property type="term" value="F:damaged DNA binding"/>
    <property type="evidence" value="ECO:0007669"/>
    <property type="project" value="InterPro"/>
</dbReference>
<name>A0A7M7IG08_APIME</name>
<evidence type="ECO:0000256" key="6">
    <source>
        <dbReference type="ARBA" id="ARBA00023204"/>
    </source>
</evidence>